<evidence type="ECO:0000313" key="2">
    <source>
        <dbReference type="EMBL" id="GFQ86588.1"/>
    </source>
</evidence>
<dbReference type="InterPro" id="IPR005135">
    <property type="entry name" value="Endo/exonuclease/phosphatase"/>
</dbReference>
<comment type="caution">
    <text evidence="2">The sequence shown here is derived from an EMBL/GenBank/DDBJ whole genome shotgun (WGS) entry which is preliminary data.</text>
</comment>
<name>A0A8X6FQY1_TRICU</name>
<dbReference type="InterPro" id="IPR036691">
    <property type="entry name" value="Endo/exonu/phosph_ase_sf"/>
</dbReference>
<dbReference type="EMBL" id="BMAO01023079">
    <property type="protein sequence ID" value="GFQ86588.1"/>
    <property type="molecule type" value="Genomic_DNA"/>
</dbReference>
<sequence length="145" mass="16243">MDQLHKNFSYTALSIVLDNEGRVQDLGRGSCSSSELQSLSKCKKLEKLRILQCNINGLCSMASKIKLDNLLELAEQHQVSIIALQETKLNARHRLQIKGYNIVCQDRPSKSGSGLMFLVRNVNYQALTQTTAQFPALILLLLEKP</sequence>
<dbReference type="Gene3D" id="3.60.10.10">
    <property type="entry name" value="Endonuclease/exonuclease/phosphatase"/>
    <property type="match status" value="1"/>
</dbReference>
<gene>
    <name evidence="2" type="primary">AVEN_142344_1</name>
    <name evidence="2" type="ORF">TNCT_195721</name>
</gene>
<dbReference type="SUPFAM" id="SSF56219">
    <property type="entry name" value="DNase I-like"/>
    <property type="match status" value="1"/>
</dbReference>
<dbReference type="Proteomes" id="UP000887116">
    <property type="component" value="Unassembled WGS sequence"/>
</dbReference>
<dbReference type="GO" id="GO:0003824">
    <property type="term" value="F:catalytic activity"/>
    <property type="evidence" value="ECO:0007669"/>
    <property type="project" value="InterPro"/>
</dbReference>
<dbReference type="OrthoDB" id="6430237at2759"/>
<dbReference type="AlphaFoldDB" id="A0A8X6FQY1"/>
<feature type="domain" description="Endonuclease/exonuclease/phosphatase" evidence="1">
    <location>
        <begin position="52"/>
        <end position="121"/>
    </location>
</feature>
<protein>
    <recommendedName>
        <fullName evidence="1">Endonuclease/exonuclease/phosphatase domain-containing protein</fullName>
    </recommendedName>
</protein>
<evidence type="ECO:0000313" key="3">
    <source>
        <dbReference type="Proteomes" id="UP000887116"/>
    </source>
</evidence>
<proteinExistence type="predicted"/>
<reference evidence="2" key="1">
    <citation type="submission" date="2020-07" db="EMBL/GenBank/DDBJ databases">
        <title>Multicomponent nature underlies the extraordinary mechanical properties of spider dragline silk.</title>
        <authorList>
            <person name="Kono N."/>
            <person name="Nakamura H."/>
            <person name="Mori M."/>
            <person name="Yoshida Y."/>
            <person name="Ohtoshi R."/>
            <person name="Malay A.D."/>
            <person name="Moran D.A.P."/>
            <person name="Tomita M."/>
            <person name="Numata K."/>
            <person name="Arakawa K."/>
        </authorList>
    </citation>
    <scope>NUCLEOTIDE SEQUENCE</scope>
</reference>
<accession>A0A8X6FQY1</accession>
<keyword evidence="3" id="KW-1185">Reference proteome</keyword>
<evidence type="ECO:0000259" key="1">
    <source>
        <dbReference type="Pfam" id="PF03372"/>
    </source>
</evidence>
<dbReference type="Pfam" id="PF03372">
    <property type="entry name" value="Exo_endo_phos"/>
    <property type="match status" value="1"/>
</dbReference>
<organism evidence="2 3">
    <name type="scientific">Trichonephila clavata</name>
    <name type="common">Joro spider</name>
    <name type="synonym">Nephila clavata</name>
    <dbReference type="NCBI Taxonomy" id="2740835"/>
    <lineage>
        <taxon>Eukaryota</taxon>
        <taxon>Metazoa</taxon>
        <taxon>Ecdysozoa</taxon>
        <taxon>Arthropoda</taxon>
        <taxon>Chelicerata</taxon>
        <taxon>Arachnida</taxon>
        <taxon>Araneae</taxon>
        <taxon>Araneomorphae</taxon>
        <taxon>Entelegynae</taxon>
        <taxon>Araneoidea</taxon>
        <taxon>Nephilidae</taxon>
        <taxon>Trichonephila</taxon>
    </lineage>
</organism>